<organism evidence="2 3">
    <name type="scientific">Dreissena polymorpha</name>
    <name type="common">Zebra mussel</name>
    <name type="synonym">Mytilus polymorpha</name>
    <dbReference type="NCBI Taxonomy" id="45954"/>
    <lineage>
        <taxon>Eukaryota</taxon>
        <taxon>Metazoa</taxon>
        <taxon>Spiralia</taxon>
        <taxon>Lophotrochozoa</taxon>
        <taxon>Mollusca</taxon>
        <taxon>Bivalvia</taxon>
        <taxon>Autobranchia</taxon>
        <taxon>Heteroconchia</taxon>
        <taxon>Euheterodonta</taxon>
        <taxon>Imparidentia</taxon>
        <taxon>Neoheterodontei</taxon>
        <taxon>Myida</taxon>
        <taxon>Dreissenoidea</taxon>
        <taxon>Dreissenidae</taxon>
        <taxon>Dreissena</taxon>
    </lineage>
</organism>
<dbReference type="Proteomes" id="UP000828390">
    <property type="component" value="Unassembled WGS sequence"/>
</dbReference>
<evidence type="ECO:0000313" key="2">
    <source>
        <dbReference type="EMBL" id="KAH3785413.1"/>
    </source>
</evidence>
<evidence type="ECO:0000256" key="1">
    <source>
        <dbReference type="SAM" id="Phobius"/>
    </source>
</evidence>
<keyword evidence="1" id="KW-1133">Transmembrane helix</keyword>
<feature type="transmembrane region" description="Helical" evidence="1">
    <location>
        <begin position="12"/>
        <end position="32"/>
    </location>
</feature>
<gene>
    <name evidence="2" type="ORF">DPMN_163501</name>
</gene>
<keyword evidence="1" id="KW-0472">Membrane</keyword>
<protein>
    <submittedName>
        <fullName evidence="2">Uncharacterized protein</fullName>
    </submittedName>
</protein>
<keyword evidence="1" id="KW-0812">Transmembrane</keyword>
<name>A0A9D4EU22_DREPO</name>
<sequence>MDPLVHNPLSLAIAAIAMSIFIQTSAIMVPSLNRVAPKYIKLVTYSSILQQITLLASVI</sequence>
<dbReference type="EMBL" id="JAIWYP010000008">
    <property type="protein sequence ID" value="KAH3785413.1"/>
    <property type="molecule type" value="Genomic_DNA"/>
</dbReference>
<proteinExistence type="predicted"/>
<accession>A0A9D4EU22</accession>
<reference evidence="2" key="2">
    <citation type="submission" date="2020-11" db="EMBL/GenBank/DDBJ databases">
        <authorList>
            <person name="McCartney M.A."/>
            <person name="Auch B."/>
            <person name="Kono T."/>
            <person name="Mallez S."/>
            <person name="Becker A."/>
            <person name="Gohl D.M."/>
            <person name="Silverstein K.A.T."/>
            <person name="Koren S."/>
            <person name="Bechman K.B."/>
            <person name="Herman A."/>
            <person name="Abrahante J.E."/>
            <person name="Garbe J."/>
        </authorList>
    </citation>
    <scope>NUCLEOTIDE SEQUENCE</scope>
    <source>
        <strain evidence="2">Duluth1</strain>
        <tissue evidence="2">Whole animal</tissue>
    </source>
</reference>
<dbReference type="AlphaFoldDB" id="A0A9D4EU22"/>
<evidence type="ECO:0000313" key="3">
    <source>
        <dbReference type="Proteomes" id="UP000828390"/>
    </source>
</evidence>
<comment type="caution">
    <text evidence="2">The sequence shown here is derived from an EMBL/GenBank/DDBJ whole genome shotgun (WGS) entry which is preliminary data.</text>
</comment>
<keyword evidence="3" id="KW-1185">Reference proteome</keyword>
<reference evidence="2" key="1">
    <citation type="journal article" date="2019" name="bioRxiv">
        <title>The Genome of the Zebra Mussel, Dreissena polymorpha: A Resource for Invasive Species Research.</title>
        <authorList>
            <person name="McCartney M.A."/>
            <person name="Auch B."/>
            <person name="Kono T."/>
            <person name="Mallez S."/>
            <person name="Zhang Y."/>
            <person name="Obille A."/>
            <person name="Becker A."/>
            <person name="Abrahante J.E."/>
            <person name="Garbe J."/>
            <person name="Badalamenti J.P."/>
            <person name="Herman A."/>
            <person name="Mangelson H."/>
            <person name="Liachko I."/>
            <person name="Sullivan S."/>
            <person name="Sone E.D."/>
            <person name="Koren S."/>
            <person name="Silverstein K.A.T."/>
            <person name="Beckman K.B."/>
            <person name="Gohl D.M."/>
        </authorList>
    </citation>
    <scope>NUCLEOTIDE SEQUENCE</scope>
    <source>
        <strain evidence="2">Duluth1</strain>
        <tissue evidence="2">Whole animal</tissue>
    </source>
</reference>